<accession>A0A8H6YNY9</accession>
<gene>
    <name evidence="2" type="ORF">MVEN_00330000</name>
</gene>
<reference evidence="2" key="1">
    <citation type="submission" date="2020-05" db="EMBL/GenBank/DDBJ databases">
        <title>Mycena genomes resolve the evolution of fungal bioluminescence.</title>
        <authorList>
            <person name="Tsai I.J."/>
        </authorList>
    </citation>
    <scope>NUCLEOTIDE SEQUENCE</scope>
    <source>
        <strain evidence="2">CCC161011</strain>
    </source>
</reference>
<dbReference type="OrthoDB" id="3112428at2759"/>
<feature type="region of interest" description="Disordered" evidence="1">
    <location>
        <begin position="1"/>
        <end position="247"/>
    </location>
</feature>
<feature type="compositionally biased region" description="Basic and acidic residues" evidence="1">
    <location>
        <begin position="125"/>
        <end position="134"/>
    </location>
</feature>
<sequence>MAQQSTFCQSTSSSMAATCSHSSATNIVEKENLRPQNPALRPSHGPKATASTTKIPSATDSGEDSDDEDGDRTYSPPAEDPIYDNDQADPDEDADDDEDKASPVRGRTRRVSEKQAQLLEEQCQAEERKDEKARKAAKAAKKKAGEIEPDTRGPIQDDVFTSRTITNTRPTATKISTYRNNTGPAPSKFPSLDWCEDTRRDGHFARQSDNDTRRVRASSPKQLRQTFRGRSPLPERCDTRAPVRPMY</sequence>
<feature type="compositionally biased region" description="Acidic residues" evidence="1">
    <location>
        <begin position="61"/>
        <end position="70"/>
    </location>
</feature>
<protein>
    <submittedName>
        <fullName evidence="2">Uncharacterized protein</fullName>
    </submittedName>
</protein>
<comment type="caution">
    <text evidence="2">The sequence shown here is derived from an EMBL/GenBank/DDBJ whole genome shotgun (WGS) entry which is preliminary data.</text>
</comment>
<dbReference type="AlphaFoldDB" id="A0A8H6YNY9"/>
<dbReference type="EMBL" id="JACAZI010000003">
    <property type="protein sequence ID" value="KAF7364608.1"/>
    <property type="molecule type" value="Genomic_DNA"/>
</dbReference>
<evidence type="ECO:0000313" key="3">
    <source>
        <dbReference type="Proteomes" id="UP000620124"/>
    </source>
</evidence>
<feature type="compositionally biased region" description="Polar residues" evidence="1">
    <location>
        <begin position="49"/>
        <end position="59"/>
    </location>
</feature>
<proteinExistence type="predicted"/>
<feature type="compositionally biased region" description="Basic and acidic residues" evidence="1">
    <location>
        <begin position="196"/>
        <end position="214"/>
    </location>
</feature>
<feature type="compositionally biased region" description="Acidic residues" evidence="1">
    <location>
        <begin position="81"/>
        <end position="99"/>
    </location>
</feature>
<organism evidence="2 3">
    <name type="scientific">Mycena venus</name>
    <dbReference type="NCBI Taxonomy" id="2733690"/>
    <lineage>
        <taxon>Eukaryota</taxon>
        <taxon>Fungi</taxon>
        <taxon>Dikarya</taxon>
        <taxon>Basidiomycota</taxon>
        <taxon>Agaricomycotina</taxon>
        <taxon>Agaricomycetes</taxon>
        <taxon>Agaricomycetidae</taxon>
        <taxon>Agaricales</taxon>
        <taxon>Marasmiineae</taxon>
        <taxon>Mycenaceae</taxon>
        <taxon>Mycena</taxon>
    </lineage>
</organism>
<name>A0A8H6YNY9_9AGAR</name>
<feature type="compositionally biased region" description="Polar residues" evidence="1">
    <location>
        <begin position="159"/>
        <end position="184"/>
    </location>
</feature>
<dbReference type="Proteomes" id="UP000620124">
    <property type="component" value="Unassembled WGS sequence"/>
</dbReference>
<keyword evidence="3" id="KW-1185">Reference proteome</keyword>
<evidence type="ECO:0000313" key="2">
    <source>
        <dbReference type="EMBL" id="KAF7364608.1"/>
    </source>
</evidence>
<evidence type="ECO:0000256" key="1">
    <source>
        <dbReference type="SAM" id="MobiDB-lite"/>
    </source>
</evidence>
<feature type="compositionally biased region" description="Low complexity" evidence="1">
    <location>
        <begin position="1"/>
        <end position="25"/>
    </location>
</feature>